<feature type="transmembrane region" description="Helical" evidence="13">
    <location>
        <begin position="56"/>
        <end position="74"/>
    </location>
</feature>
<keyword evidence="10 13" id="KW-1133">Transmembrane helix</keyword>
<feature type="transmembrane region" description="Helical" evidence="13">
    <location>
        <begin position="21"/>
        <end position="44"/>
    </location>
</feature>
<evidence type="ECO:0000313" key="14">
    <source>
        <dbReference type="EMBL" id="GBF57669.1"/>
    </source>
</evidence>
<evidence type="ECO:0000256" key="9">
    <source>
        <dbReference type="ARBA" id="ARBA00022748"/>
    </source>
</evidence>
<dbReference type="RefSeq" id="WP_108984536.1">
    <property type="nucleotide sequence ID" value="NZ_BFBR01000003.1"/>
</dbReference>
<evidence type="ECO:0000256" key="11">
    <source>
        <dbReference type="ARBA" id="ARBA00023136"/>
    </source>
</evidence>
<evidence type="ECO:0000256" key="5">
    <source>
        <dbReference type="ARBA" id="ARBA00022448"/>
    </source>
</evidence>
<evidence type="ECO:0000256" key="13">
    <source>
        <dbReference type="SAM" id="Phobius"/>
    </source>
</evidence>
<dbReference type="NCBIfam" id="TIGR01190">
    <property type="entry name" value="ccmB"/>
    <property type="match status" value="1"/>
</dbReference>
<evidence type="ECO:0000256" key="10">
    <source>
        <dbReference type="ARBA" id="ARBA00022989"/>
    </source>
</evidence>
<keyword evidence="9 12" id="KW-0201">Cytochrome c-type biogenesis</keyword>
<dbReference type="PRINTS" id="PR01414">
    <property type="entry name" value="CCMBBIOGNSIS"/>
</dbReference>
<dbReference type="OrthoDB" id="9812915at2"/>
<dbReference type="GO" id="GO:0017004">
    <property type="term" value="P:cytochrome complex assembly"/>
    <property type="evidence" value="ECO:0007669"/>
    <property type="project" value="UniProtKB-KW"/>
</dbReference>
<evidence type="ECO:0000256" key="7">
    <source>
        <dbReference type="ARBA" id="ARBA00022519"/>
    </source>
</evidence>
<proteinExistence type="inferred from homology"/>
<keyword evidence="6 12" id="KW-1003">Cell membrane</keyword>
<name>A0A2P2E9D0_9PROT</name>
<evidence type="ECO:0000256" key="6">
    <source>
        <dbReference type="ARBA" id="ARBA00022475"/>
    </source>
</evidence>
<dbReference type="InterPro" id="IPR003544">
    <property type="entry name" value="Cyt_c_biogenesis_CcmB"/>
</dbReference>
<evidence type="ECO:0000313" key="15">
    <source>
        <dbReference type="Proteomes" id="UP000245086"/>
    </source>
</evidence>
<comment type="similarity">
    <text evidence="3 12">Belongs to the CcmB/CycW/HelB family.</text>
</comment>
<evidence type="ECO:0000256" key="4">
    <source>
        <dbReference type="ARBA" id="ARBA00016452"/>
    </source>
</evidence>
<evidence type="ECO:0000256" key="1">
    <source>
        <dbReference type="ARBA" id="ARBA00002442"/>
    </source>
</evidence>
<dbReference type="PIRSF" id="PIRSF002764">
    <property type="entry name" value="CcmB"/>
    <property type="match status" value="1"/>
</dbReference>
<comment type="caution">
    <text evidence="14">The sequence shown here is derived from an EMBL/GenBank/DDBJ whole genome shotgun (WGS) entry which is preliminary data.</text>
</comment>
<dbReference type="GO" id="GO:0005886">
    <property type="term" value="C:plasma membrane"/>
    <property type="evidence" value="ECO:0007669"/>
    <property type="project" value="UniProtKB-SubCell"/>
</dbReference>
<keyword evidence="8 13" id="KW-0812">Transmembrane</keyword>
<dbReference type="GO" id="GO:0015232">
    <property type="term" value="F:heme transmembrane transporter activity"/>
    <property type="evidence" value="ECO:0007669"/>
    <property type="project" value="InterPro"/>
</dbReference>
<dbReference type="Pfam" id="PF03379">
    <property type="entry name" value="CcmB"/>
    <property type="match status" value="1"/>
</dbReference>
<feature type="transmembrane region" description="Helical" evidence="13">
    <location>
        <begin position="129"/>
        <end position="156"/>
    </location>
</feature>
<gene>
    <name evidence="14" type="primary">ccmB</name>
    <name evidence="14" type="ORF">PbB2_01338</name>
</gene>
<dbReference type="GO" id="GO:1903607">
    <property type="term" value="P:cytochrome c biosynthetic process"/>
    <property type="evidence" value="ECO:0007669"/>
    <property type="project" value="TreeGrafter"/>
</dbReference>
<feature type="transmembrane region" description="Helical" evidence="13">
    <location>
        <begin position="197"/>
        <end position="220"/>
    </location>
</feature>
<feature type="transmembrane region" description="Helical" evidence="13">
    <location>
        <begin position="163"/>
        <end position="185"/>
    </location>
</feature>
<sequence>MSLLRACSAIIGREVRLGWGSGGGALLSASFFAGSIMVAPFALGPAPDTLGKIGPGYLWLALTLATLVSLERLFQADLEDGTLDQMLLSPLPASVQTLCKILGQWLAVSLPLLVVSPIAALLVRVKPELILPICLQLGVGSLGLFLIGAIGAALGASVRRGGLLVALIVLPLYAPSVIFGASAAAELASGGPFWSQAFLFLCALVLAALAFAPLAASASVRLHVD</sequence>
<evidence type="ECO:0000256" key="2">
    <source>
        <dbReference type="ARBA" id="ARBA00004429"/>
    </source>
</evidence>
<dbReference type="InterPro" id="IPR026031">
    <property type="entry name" value="Cyt_c_CcmB_bac"/>
</dbReference>
<keyword evidence="5 12" id="KW-0813">Transport</keyword>
<dbReference type="PANTHER" id="PTHR30070">
    <property type="entry name" value="HEME EXPORTER PROTEIN B"/>
    <property type="match status" value="1"/>
</dbReference>
<keyword evidence="15" id="KW-1185">Reference proteome</keyword>
<accession>A0A2P2E9D0</accession>
<comment type="subcellular location">
    <subcellularLocation>
        <location evidence="2">Cell inner membrane</location>
        <topology evidence="2">Multi-pass membrane protein</topology>
    </subcellularLocation>
</comment>
<keyword evidence="11 12" id="KW-0472">Membrane</keyword>
<feature type="transmembrane region" description="Helical" evidence="13">
    <location>
        <begin position="105"/>
        <end position="123"/>
    </location>
</feature>
<reference evidence="14 15" key="1">
    <citation type="journal article" date="2018" name="Genome Announc.">
        <title>Draft Genome Sequence of "Candidatus Phycosocius bacilliformis," an Alphaproteobacterial Ectosymbiont of the Hydrocarbon-Producing Green Alga Botryococcus braunii.</title>
        <authorList>
            <person name="Tanabe Y."/>
            <person name="Yamaguchi H."/>
            <person name="Watanabe M.M."/>
        </authorList>
    </citation>
    <scope>NUCLEOTIDE SEQUENCE [LARGE SCALE GENOMIC DNA]</scope>
    <source>
        <strain evidence="14 15">BOTRYCO-2</strain>
    </source>
</reference>
<organism evidence="14 15">
    <name type="scientific">Candidatus Phycosocius bacilliformis</name>
    <dbReference type="NCBI Taxonomy" id="1445552"/>
    <lineage>
        <taxon>Bacteria</taxon>
        <taxon>Pseudomonadati</taxon>
        <taxon>Pseudomonadota</taxon>
        <taxon>Alphaproteobacteria</taxon>
        <taxon>Caulobacterales</taxon>
        <taxon>Caulobacterales incertae sedis</taxon>
        <taxon>Candidatus Phycosocius</taxon>
    </lineage>
</organism>
<dbReference type="Proteomes" id="UP000245086">
    <property type="component" value="Unassembled WGS sequence"/>
</dbReference>
<dbReference type="PANTHER" id="PTHR30070:SF1">
    <property type="entry name" value="CYTOCHROME C BIOGENESIS B-RELATED"/>
    <property type="match status" value="1"/>
</dbReference>
<evidence type="ECO:0000256" key="8">
    <source>
        <dbReference type="ARBA" id="ARBA00022692"/>
    </source>
</evidence>
<dbReference type="AlphaFoldDB" id="A0A2P2E9D0"/>
<keyword evidence="7 12" id="KW-0997">Cell inner membrane</keyword>
<protein>
    <recommendedName>
        <fullName evidence="4 12">Heme exporter protein B</fullName>
    </recommendedName>
</protein>
<comment type="function">
    <text evidence="1 12">Required for the export of heme to the periplasm for the biogenesis of c-type cytochromes.</text>
</comment>
<dbReference type="EMBL" id="BFBR01000003">
    <property type="protein sequence ID" value="GBF57669.1"/>
    <property type="molecule type" value="Genomic_DNA"/>
</dbReference>
<evidence type="ECO:0000256" key="3">
    <source>
        <dbReference type="ARBA" id="ARBA00010544"/>
    </source>
</evidence>
<evidence type="ECO:0000256" key="12">
    <source>
        <dbReference type="PIRNR" id="PIRNR002764"/>
    </source>
</evidence>